<comment type="subcellular location">
    <subcellularLocation>
        <location evidence="2">Membrane</location>
        <topology evidence="2">Multi-pass membrane protein</topology>
    </subcellularLocation>
</comment>
<dbReference type="Gene3D" id="3.30.565.10">
    <property type="entry name" value="Histidine kinase-like ATPase, C-terminal domain"/>
    <property type="match status" value="1"/>
</dbReference>
<evidence type="ECO:0000313" key="17">
    <source>
        <dbReference type="Proteomes" id="UP001061361"/>
    </source>
</evidence>
<feature type="domain" description="PAS" evidence="14">
    <location>
        <begin position="279"/>
        <end position="337"/>
    </location>
</feature>
<dbReference type="PROSITE" id="PS50112">
    <property type="entry name" value="PAS"/>
    <property type="match status" value="2"/>
</dbReference>
<evidence type="ECO:0000256" key="2">
    <source>
        <dbReference type="ARBA" id="ARBA00004141"/>
    </source>
</evidence>
<evidence type="ECO:0000259" key="15">
    <source>
        <dbReference type="PROSITE" id="PS50113"/>
    </source>
</evidence>
<evidence type="ECO:0000256" key="6">
    <source>
        <dbReference type="ARBA" id="ARBA00022741"/>
    </source>
</evidence>
<dbReference type="InterPro" id="IPR000700">
    <property type="entry name" value="PAS-assoc_C"/>
</dbReference>
<feature type="domain" description="PAC" evidence="15">
    <location>
        <begin position="489"/>
        <end position="541"/>
    </location>
</feature>
<evidence type="ECO:0000256" key="7">
    <source>
        <dbReference type="ARBA" id="ARBA00022777"/>
    </source>
</evidence>
<feature type="domain" description="Histidine kinase" evidence="13">
    <location>
        <begin position="545"/>
        <end position="758"/>
    </location>
</feature>
<dbReference type="SMART" id="SM00387">
    <property type="entry name" value="HATPase_c"/>
    <property type="match status" value="1"/>
</dbReference>
<dbReference type="InterPro" id="IPR001610">
    <property type="entry name" value="PAC"/>
</dbReference>
<dbReference type="CDD" id="cd00130">
    <property type="entry name" value="PAS"/>
    <property type="match status" value="2"/>
</dbReference>
<dbReference type="InterPro" id="IPR003661">
    <property type="entry name" value="HisK_dim/P_dom"/>
</dbReference>
<dbReference type="RefSeq" id="WP_264981362.1">
    <property type="nucleotide sequence ID" value="NZ_AP026708.1"/>
</dbReference>
<dbReference type="InterPro" id="IPR000014">
    <property type="entry name" value="PAS"/>
</dbReference>
<dbReference type="InterPro" id="IPR013656">
    <property type="entry name" value="PAS_4"/>
</dbReference>
<proteinExistence type="predicted"/>
<evidence type="ECO:0000256" key="1">
    <source>
        <dbReference type="ARBA" id="ARBA00000085"/>
    </source>
</evidence>
<keyword evidence="4" id="KW-0808">Transferase</keyword>
<dbReference type="Proteomes" id="UP001061361">
    <property type="component" value="Chromosome"/>
</dbReference>
<gene>
    <name evidence="16" type="ORF">JCM14722_19960</name>
</gene>
<comment type="catalytic activity">
    <reaction evidence="1">
        <text>ATP + protein L-histidine = ADP + protein N-phospho-L-histidine.</text>
        <dbReference type="EC" id="2.7.13.3"/>
    </reaction>
</comment>
<evidence type="ECO:0000259" key="13">
    <source>
        <dbReference type="PROSITE" id="PS50109"/>
    </source>
</evidence>
<dbReference type="InterPro" id="IPR005467">
    <property type="entry name" value="His_kinase_dom"/>
</dbReference>
<evidence type="ECO:0000313" key="16">
    <source>
        <dbReference type="EMBL" id="BDQ34454.1"/>
    </source>
</evidence>
<dbReference type="InterPro" id="IPR035965">
    <property type="entry name" value="PAS-like_dom_sf"/>
</dbReference>
<dbReference type="PANTHER" id="PTHR42878">
    <property type="entry name" value="TWO-COMPONENT HISTIDINE KINASE"/>
    <property type="match status" value="1"/>
</dbReference>
<accession>A0ABN6RUR9</accession>
<evidence type="ECO:0000256" key="4">
    <source>
        <dbReference type="ARBA" id="ARBA00022679"/>
    </source>
</evidence>
<dbReference type="Pfam" id="PF13426">
    <property type="entry name" value="PAS_9"/>
    <property type="match status" value="1"/>
</dbReference>
<dbReference type="InterPro" id="IPR036890">
    <property type="entry name" value="HATPase_C_sf"/>
</dbReference>
<dbReference type="Pfam" id="PF02518">
    <property type="entry name" value="HATPase_c"/>
    <property type="match status" value="1"/>
</dbReference>
<dbReference type="SMART" id="SM00388">
    <property type="entry name" value="HisKA"/>
    <property type="match status" value="1"/>
</dbReference>
<keyword evidence="7" id="KW-0418">Kinase</keyword>
<evidence type="ECO:0000259" key="14">
    <source>
        <dbReference type="PROSITE" id="PS50112"/>
    </source>
</evidence>
<feature type="domain" description="PAS" evidence="14">
    <location>
        <begin position="410"/>
        <end position="483"/>
    </location>
</feature>
<dbReference type="PROSITE" id="PS50113">
    <property type="entry name" value="PAC"/>
    <property type="match status" value="2"/>
</dbReference>
<keyword evidence="11 12" id="KW-0472">Membrane</keyword>
<evidence type="ECO:0000256" key="3">
    <source>
        <dbReference type="ARBA" id="ARBA00012438"/>
    </source>
</evidence>
<dbReference type="Gene3D" id="1.10.287.130">
    <property type="match status" value="1"/>
</dbReference>
<evidence type="ECO:0000256" key="10">
    <source>
        <dbReference type="ARBA" id="ARBA00023012"/>
    </source>
</evidence>
<protein>
    <recommendedName>
        <fullName evidence="3">histidine kinase</fullName>
        <ecNumber evidence="3">2.7.13.3</ecNumber>
    </recommendedName>
</protein>
<organism evidence="16 17">
    <name type="scientific">Pseudodesulfovibrio portus</name>
    <dbReference type="NCBI Taxonomy" id="231439"/>
    <lineage>
        <taxon>Bacteria</taxon>
        <taxon>Pseudomonadati</taxon>
        <taxon>Thermodesulfobacteriota</taxon>
        <taxon>Desulfovibrionia</taxon>
        <taxon>Desulfovibrionales</taxon>
        <taxon>Desulfovibrionaceae</taxon>
    </lineage>
</organism>
<keyword evidence="17" id="KW-1185">Reference proteome</keyword>
<dbReference type="Pfam" id="PF00512">
    <property type="entry name" value="HisKA"/>
    <property type="match status" value="1"/>
</dbReference>
<keyword evidence="5 12" id="KW-0812">Transmembrane</keyword>
<dbReference type="CDD" id="cd00082">
    <property type="entry name" value="HisKA"/>
    <property type="match status" value="1"/>
</dbReference>
<dbReference type="SUPFAM" id="SSF55785">
    <property type="entry name" value="PYP-like sensor domain (PAS domain)"/>
    <property type="match status" value="2"/>
</dbReference>
<dbReference type="SMART" id="SM00086">
    <property type="entry name" value="PAC"/>
    <property type="match status" value="2"/>
</dbReference>
<dbReference type="CDD" id="cd00075">
    <property type="entry name" value="HATPase"/>
    <property type="match status" value="1"/>
</dbReference>
<dbReference type="SMART" id="SM00091">
    <property type="entry name" value="PAS"/>
    <property type="match status" value="2"/>
</dbReference>
<keyword evidence="10" id="KW-0902">Two-component regulatory system</keyword>
<feature type="transmembrane region" description="Helical" evidence="12">
    <location>
        <begin position="250"/>
        <end position="274"/>
    </location>
</feature>
<dbReference type="EMBL" id="AP026708">
    <property type="protein sequence ID" value="BDQ34454.1"/>
    <property type="molecule type" value="Genomic_DNA"/>
</dbReference>
<feature type="domain" description="PAC" evidence="15">
    <location>
        <begin position="356"/>
        <end position="409"/>
    </location>
</feature>
<dbReference type="PROSITE" id="PS50109">
    <property type="entry name" value="HIS_KIN"/>
    <property type="match status" value="1"/>
</dbReference>
<keyword evidence="8" id="KW-0067">ATP-binding</keyword>
<dbReference type="PANTHER" id="PTHR42878:SF7">
    <property type="entry name" value="SENSOR HISTIDINE KINASE GLRK"/>
    <property type="match status" value="1"/>
</dbReference>
<dbReference type="EC" id="2.7.13.3" evidence="3"/>
<reference evidence="16" key="1">
    <citation type="submission" date="2022-08" db="EMBL/GenBank/DDBJ databases">
        <title>Genome Sequence of the sulphate-reducing bacterium, Pseudodesulfovibrio portus JCM14722.</title>
        <authorList>
            <person name="Kondo R."/>
            <person name="Kataoka T."/>
        </authorList>
    </citation>
    <scope>NUCLEOTIDE SEQUENCE</scope>
    <source>
        <strain evidence="16">JCM 14722</strain>
    </source>
</reference>
<dbReference type="NCBIfam" id="TIGR00229">
    <property type="entry name" value="sensory_box"/>
    <property type="match status" value="2"/>
</dbReference>
<dbReference type="SUPFAM" id="SSF55874">
    <property type="entry name" value="ATPase domain of HSP90 chaperone/DNA topoisomerase II/histidine kinase"/>
    <property type="match status" value="1"/>
</dbReference>
<evidence type="ECO:0000256" key="11">
    <source>
        <dbReference type="ARBA" id="ARBA00023136"/>
    </source>
</evidence>
<keyword evidence="6" id="KW-0547">Nucleotide-binding</keyword>
<dbReference type="InterPro" id="IPR003594">
    <property type="entry name" value="HATPase_dom"/>
</dbReference>
<evidence type="ECO:0000256" key="5">
    <source>
        <dbReference type="ARBA" id="ARBA00022692"/>
    </source>
</evidence>
<dbReference type="InterPro" id="IPR036097">
    <property type="entry name" value="HisK_dim/P_sf"/>
</dbReference>
<sequence>MKKRLIFLISTLAGLAVAAGAFLVFRADLANHRQNLRAHVLHGLSDVKADAVQAVSRKTNLVKAVESVIRINPDLSHREFEVLMRGLLDGLFDIRSVQLVQEDRVTHSYPDQAQDAGGAILKGMTLRALEGGLVQIAYSGAEGAAPTGMTIFAPVSVPTGDGGMRKWGLIVVDVDVNAFMLMAGMPGHLKDVMVALRVPGPKRGREMVLSGSPPVYDMEPLRADIRFFSQVWQLAAVPAKGWSTSPRSKYIIGGGVLLAFLVPVSLWMTLSVFMGRFEDREKYRYLVQTAKAIILRVDLAGEVEFCNEYAEQFYGYGHGELIGKPLVGTLIPEKDLEGQSMKRYIGRLLMNPSAHPFNETMNLRKNGETVWVAWANQAIFAGDKKTMIGLLCVGTDITDRKLMEEALRQREKQYRLLAENVSDVIWGLDADLRYTYVSPSDEMLRGFKRYEVLGLSIKEFLTPASRVRLTGLLAMLEKEMGAESTPASATEDLEFTCLDGSTVWLESRLGLMLNEEGDRIGIQGVSRDITDRKRAEALREDMERMAKHDLKTPLGAVIGLPGEIRRVGPVTPEQGALLDTIENAGGAMLSLINRSLDLYKMECGVFTLHKTPVDVVEVIERIKGEAQPLIREKGISIGIETPGESGTAFLVHADAELFQSMLSNMLLNALEASPESGAVFVTLGREDGPFITICNKGEVPLRMRDVFFEKYATSDKTTGSGLGTYSARLIARTHGGDITVDTSRKGETSVTITLPEQG</sequence>
<dbReference type="InterPro" id="IPR050351">
    <property type="entry name" value="BphY/WalK/GraS-like"/>
</dbReference>
<evidence type="ECO:0000256" key="9">
    <source>
        <dbReference type="ARBA" id="ARBA00022989"/>
    </source>
</evidence>
<evidence type="ECO:0000256" key="12">
    <source>
        <dbReference type="SAM" id="Phobius"/>
    </source>
</evidence>
<evidence type="ECO:0000256" key="8">
    <source>
        <dbReference type="ARBA" id="ARBA00022840"/>
    </source>
</evidence>
<dbReference type="SUPFAM" id="SSF47384">
    <property type="entry name" value="Homodimeric domain of signal transducing histidine kinase"/>
    <property type="match status" value="1"/>
</dbReference>
<dbReference type="Pfam" id="PF08448">
    <property type="entry name" value="PAS_4"/>
    <property type="match status" value="1"/>
</dbReference>
<name>A0ABN6RUR9_9BACT</name>
<keyword evidence="9 12" id="KW-1133">Transmembrane helix</keyword>
<dbReference type="Gene3D" id="3.30.450.20">
    <property type="entry name" value="PAS domain"/>
    <property type="match status" value="2"/>
</dbReference>